<protein>
    <submittedName>
        <fullName evidence="1">Uncharacterized protein</fullName>
    </submittedName>
</protein>
<dbReference type="EMBL" id="LXYT01000003">
    <property type="protein sequence ID" value="OLY42868.1"/>
    <property type="molecule type" value="Genomic_DNA"/>
</dbReference>
<gene>
    <name evidence="1" type="ORF">PEB0149_002810</name>
</gene>
<dbReference type="AlphaFoldDB" id="A0A1R0F7D4"/>
<organism evidence="1 2">
    <name type="scientific">Bartonella apis</name>
    <dbReference type="NCBI Taxonomy" id="1686310"/>
    <lineage>
        <taxon>Bacteria</taxon>
        <taxon>Pseudomonadati</taxon>
        <taxon>Pseudomonadota</taxon>
        <taxon>Alphaproteobacteria</taxon>
        <taxon>Hyphomicrobiales</taxon>
        <taxon>Bartonellaceae</taxon>
        <taxon>Bartonella</taxon>
    </lineage>
</organism>
<evidence type="ECO:0000313" key="1">
    <source>
        <dbReference type="EMBL" id="OLY42868.1"/>
    </source>
</evidence>
<dbReference type="Proteomes" id="UP000187344">
    <property type="component" value="Unassembled WGS sequence"/>
</dbReference>
<name>A0A1R0F7D4_9HYPH</name>
<reference evidence="1 2" key="1">
    <citation type="submission" date="2016-12" db="EMBL/GenBank/DDBJ databases">
        <title>Comparative genomics of Bartonella apis.</title>
        <authorList>
            <person name="Engel P."/>
        </authorList>
    </citation>
    <scope>NUCLEOTIDE SEQUENCE [LARGE SCALE GENOMIC DNA]</scope>
    <source>
        <strain evidence="1 2">PEB0149</strain>
    </source>
</reference>
<sequence length="39" mass="4361">MKLQTCFPDINSRDFGRKPITVIDWVVVELQQGKGAGRG</sequence>
<proteinExistence type="predicted"/>
<accession>A0A1R0F7D4</accession>
<keyword evidence="2" id="KW-1185">Reference proteome</keyword>
<evidence type="ECO:0000313" key="2">
    <source>
        <dbReference type="Proteomes" id="UP000187344"/>
    </source>
</evidence>
<comment type="caution">
    <text evidence="1">The sequence shown here is derived from an EMBL/GenBank/DDBJ whole genome shotgun (WGS) entry which is preliminary data.</text>
</comment>